<organism evidence="2 3">
    <name type="scientific">Sulfuriferula multivorans</name>
    <dbReference type="NCBI Taxonomy" id="1559896"/>
    <lineage>
        <taxon>Bacteria</taxon>
        <taxon>Pseudomonadati</taxon>
        <taxon>Pseudomonadota</taxon>
        <taxon>Betaproteobacteria</taxon>
        <taxon>Nitrosomonadales</taxon>
        <taxon>Sulfuricellaceae</taxon>
        <taxon>Sulfuriferula</taxon>
    </lineage>
</organism>
<accession>A0A401JD65</accession>
<reference evidence="2 3" key="1">
    <citation type="journal article" date="2019" name="Front. Microbiol.">
        <title>Genomes of Neutrophilic Sulfur-Oxidizing Chemolithoautotrophs Representing 9 Proteobacterial Species From 8 Genera.</title>
        <authorList>
            <person name="Watanabe T."/>
            <person name="Kojima H."/>
            <person name="Umezawa K."/>
            <person name="Hori C."/>
            <person name="Takasuka T.E."/>
            <person name="Kato Y."/>
            <person name="Fukui M."/>
        </authorList>
    </citation>
    <scope>NUCLEOTIDE SEQUENCE [LARGE SCALE GENOMIC DNA]</scope>
    <source>
        <strain evidence="2 3">TTN</strain>
    </source>
</reference>
<name>A0A401JD65_9PROT</name>
<gene>
    <name evidence="2" type="ORF">SFMTTN_1411</name>
</gene>
<sequence>MNIQAPGDIAQPPVADDKRRLAMDERNDTRPQSGSGGQTAPLRLYLIRHGISRLASHRSAYWPSTPPARRSGDRIVECGRPAGCVAEQNQSGSALKLISLPSSSLISIRWTSVVRPSPRRKKCYAA</sequence>
<proteinExistence type="predicted"/>
<keyword evidence="3" id="KW-1185">Reference proteome</keyword>
<dbReference type="EMBL" id="BGOW01000013">
    <property type="protein sequence ID" value="GBL45601.1"/>
    <property type="molecule type" value="Genomic_DNA"/>
</dbReference>
<evidence type="ECO:0000313" key="2">
    <source>
        <dbReference type="EMBL" id="GBL45601.1"/>
    </source>
</evidence>
<dbReference type="Proteomes" id="UP000286806">
    <property type="component" value="Unassembled WGS sequence"/>
</dbReference>
<evidence type="ECO:0000256" key="1">
    <source>
        <dbReference type="SAM" id="MobiDB-lite"/>
    </source>
</evidence>
<feature type="region of interest" description="Disordered" evidence="1">
    <location>
        <begin position="1"/>
        <end position="41"/>
    </location>
</feature>
<dbReference type="AlphaFoldDB" id="A0A401JD65"/>
<comment type="caution">
    <text evidence="2">The sequence shown here is derived from an EMBL/GenBank/DDBJ whole genome shotgun (WGS) entry which is preliminary data.</text>
</comment>
<protein>
    <submittedName>
        <fullName evidence="2">Uncharacterized protein</fullName>
    </submittedName>
</protein>
<feature type="compositionally biased region" description="Basic and acidic residues" evidence="1">
    <location>
        <begin position="15"/>
        <end position="29"/>
    </location>
</feature>
<evidence type="ECO:0000313" key="3">
    <source>
        <dbReference type="Proteomes" id="UP000286806"/>
    </source>
</evidence>